<dbReference type="EMBL" id="CP099464">
    <property type="protein sequence ID" value="UUO17144.1"/>
    <property type="molecule type" value="Genomic_DNA"/>
</dbReference>
<feature type="domain" description="Transposase IS200-like" evidence="1">
    <location>
        <begin position="21"/>
        <end position="199"/>
    </location>
</feature>
<evidence type="ECO:0000259" key="1">
    <source>
        <dbReference type="SMART" id="SM01321"/>
    </source>
</evidence>
<evidence type="ECO:0000313" key="3">
    <source>
        <dbReference type="Proteomes" id="UP001057561"/>
    </source>
</evidence>
<dbReference type="Proteomes" id="UP001057561">
    <property type="component" value="Chromosome"/>
</dbReference>
<accession>A0ABY5M5K8</accession>
<dbReference type="InterPro" id="IPR036515">
    <property type="entry name" value="Transposase_17_sf"/>
</dbReference>
<protein>
    <submittedName>
        <fullName evidence="2">Transposase</fullName>
    </submittedName>
</protein>
<gene>
    <name evidence="2" type="ORF">NG743_09185</name>
</gene>
<keyword evidence="3" id="KW-1185">Reference proteome</keyword>
<dbReference type="PANTHER" id="PTHR36966">
    <property type="entry name" value="REP-ASSOCIATED TYROSINE TRANSPOSASE"/>
    <property type="match status" value="1"/>
</dbReference>
<dbReference type="SMART" id="SM01321">
    <property type="entry name" value="Y1_Tnp"/>
    <property type="match status" value="1"/>
</dbReference>
<evidence type="ECO:0000313" key="2">
    <source>
        <dbReference type="EMBL" id="UUO17144.1"/>
    </source>
</evidence>
<dbReference type="PANTHER" id="PTHR36966:SF1">
    <property type="entry name" value="REP-ASSOCIATED TYROSINE TRANSPOSASE"/>
    <property type="match status" value="1"/>
</dbReference>
<proteinExistence type="predicted"/>
<dbReference type="RefSeq" id="WP_257121884.1">
    <property type="nucleotide sequence ID" value="NZ_CP099464.1"/>
</dbReference>
<dbReference type="InterPro" id="IPR002686">
    <property type="entry name" value="Transposase_17"/>
</dbReference>
<reference evidence="2" key="1">
    <citation type="submission" date="2022-06" db="EMBL/GenBank/DDBJ databases">
        <title>Nostosin G and Spiroidesin B from the Cyanobacterium Dolichospermum sp. NIES-1697.</title>
        <authorList>
            <person name="Phan C.-S."/>
            <person name="Mehjabin J.J."/>
            <person name="Anas A.R.J."/>
            <person name="Hayasaka M."/>
            <person name="Onoki R."/>
            <person name="Wang J."/>
            <person name="Umezawa T."/>
            <person name="Washio K."/>
            <person name="Morikawa M."/>
            <person name="Okino T."/>
        </authorList>
    </citation>
    <scope>NUCLEOTIDE SEQUENCE</scope>
    <source>
        <strain evidence="2">NIES-1697</strain>
    </source>
</reference>
<dbReference type="Gene3D" id="3.30.70.1290">
    <property type="entry name" value="Transposase IS200-like"/>
    <property type="match status" value="1"/>
</dbReference>
<organism evidence="2 3">
    <name type="scientific">Dolichospermum heterosporum TAC447</name>
    <dbReference type="NCBI Taxonomy" id="747523"/>
    <lineage>
        <taxon>Bacteria</taxon>
        <taxon>Bacillati</taxon>
        <taxon>Cyanobacteriota</taxon>
        <taxon>Cyanophyceae</taxon>
        <taxon>Nostocales</taxon>
        <taxon>Aphanizomenonaceae</taxon>
        <taxon>Dolichospermum</taxon>
        <taxon>Dolichospermum heterosporum</taxon>
    </lineage>
</organism>
<dbReference type="InterPro" id="IPR052715">
    <property type="entry name" value="RAYT_transposase"/>
</dbReference>
<sequence>MKFDPEKHHRRSIRLPNYNYGQAGAYFVTMCTYKKQGWFGDVKRGEMQLNLIGQIVVQEWLKSSAIRQEIELDEWVLMPNHLHGIVWIQDQDQGRCDRNKELNQEGLRIEELNQEDLRNKELNQEDLRNKKLNQEGLRRKPLQSGSLGSFINGFKSSVIRRVNLIRYHSDLPFWQRNYYESIVRDETHLSNIKEYIGNNPQNWEDDAENPHNSSEWQKILIDVRF</sequence>
<name>A0ABY5M5K8_9CYAN</name>
<dbReference type="SUPFAM" id="SSF143422">
    <property type="entry name" value="Transposase IS200-like"/>
    <property type="match status" value="1"/>
</dbReference>